<organism evidence="2 3">
    <name type="scientific">Methanosphaerula palustris (strain ATCC BAA-1556 / DSM 19958 / E1-9c)</name>
    <dbReference type="NCBI Taxonomy" id="521011"/>
    <lineage>
        <taxon>Archaea</taxon>
        <taxon>Methanobacteriati</taxon>
        <taxon>Methanobacteriota</taxon>
        <taxon>Stenosarchaea group</taxon>
        <taxon>Methanomicrobia</taxon>
        <taxon>Methanomicrobiales</taxon>
        <taxon>Methanoregulaceae</taxon>
        <taxon>Methanosphaerula</taxon>
    </lineage>
</organism>
<dbReference type="Pfam" id="PF07969">
    <property type="entry name" value="Amidohydro_3"/>
    <property type="match status" value="1"/>
</dbReference>
<gene>
    <name evidence="2" type="ordered locus">Mpal_2234</name>
</gene>
<dbReference type="GO" id="GO:0016810">
    <property type="term" value="F:hydrolase activity, acting on carbon-nitrogen (but not peptide) bonds"/>
    <property type="evidence" value="ECO:0007669"/>
    <property type="project" value="InterPro"/>
</dbReference>
<protein>
    <submittedName>
        <fullName evidence="2">Formylmethanofuran dehydrogenase subunit A</fullName>
    </submittedName>
</protein>
<dbReference type="InterPro" id="IPR050378">
    <property type="entry name" value="Metallo-dep_Hydrolases_sf"/>
</dbReference>
<dbReference type="STRING" id="521011.Mpal_2234"/>
<dbReference type="InterPro" id="IPR012027">
    <property type="entry name" value="Formylmethanofuran_DH_asu"/>
</dbReference>
<feature type="domain" description="Amidohydrolase 3" evidence="1">
    <location>
        <begin position="45"/>
        <end position="511"/>
    </location>
</feature>
<dbReference type="Gene3D" id="2.30.40.10">
    <property type="entry name" value="Urease, subunit C, domain 1"/>
    <property type="match status" value="1"/>
</dbReference>
<keyword evidence="3" id="KW-1185">Reference proteome</keyword>
<dbReference type="Gene3D" id="3.20.20.140">
    <property type="entry name" value="Metal-dependent hydrolases"/>
    <property type="match status" value="1"/>
</dbReference>
<dbReference type="AlphaFoldDB" id="B8GE26"/>
<dbReference type="SUPFAM" id="SSF51556">
    <property type="entry name" value="Metallo-dependent hydrolases"/>
    <property type="match status" value="1"/>
</dbReference>
<proteinExistence type="predicted"/>
<dbReference type="SUPFAM" id="SSF51338">
    <property type="entry name" value="Composite domain of metallo-dependent hydrolases"/>
    <property type="match status" value="1"/>
</dbReference>
<dbReference type="InterPro" id="IPR032466">
    <property type="entry name" value="Metal_Hydrolase"/>
</dbReference>
<dbReference type="InterPro" id="IPR013108">
    <property type="entry name" value="Amidohydro_3"/>
</dbReference>
<evidence type="ECO:0000313" key="3">
    <source>
        <dbReference type="Proteomes" id="UP000002457"/>
    </source>
</evidence>
<evidence type="ECO:0000313" key="2">
    <source>
        <dbReference type="EMBL" id="ACL17527.1"/>
    </source>
</evidence>
<reference evidence="2 3" key="1">
    <citation type="journal article" date="2015" name="Genome Announc.">
        <title>Complete Genome Sequence of Methanosphaerula palustris E1-9CT, a Hydrogenotrophic Methanogen Isolated from a Minerotrophic Fen Peatland.</title>
        <authorList>
            <person name="Cadillo-Quiroz H."/>
            <person name="Browne P."/>
            <person name="Kyrpides N."/>
            <person name="Woyke T."/>
            <person name="Goodwin L."/>
            <person name="Detter C."/>
            <person name="Yavitt J.B."/>
            <person name="Zinder S.H."/>
        </authorList>
    </citation>
    <scope>NUCLEOTIDE SEQUENCE [LARGE SCALE GENOMIC DNA]</scope>
    <source>
        <strain evidence="3">ATCC BAA-1556 / DSM 19958 / E1-9c</strain>
    </source>
</reference>
<dbReference type="EMBL" id="CP001338">
    <property type="protein sequence ID" value="ACL17527.1"/>
    <property type="molecule type" value="Genomic_DNA"/>
</dbReference>
<dbReference type="GeneID" id="7272531"/>
<evidence type="ECO:0000259" key="1">
    <source>
        <dbReference type="Pfam" id="PF07969"/>
    </source>
</evidence>
<accession>B8GE26</accession>
<dbReference type="eggNOG" id="arCOG04461">
    <property type="taxonomic scope" value="Archaea"/>
</dbReference>
<dbReference type="PANTHER" id="PTHR11647">
    <property type="entry name" value="HYDRANTOINASE/DIHYDROPYRIMIDINASE FAMILY MEMBER"/>
    <property type="match status" value="1"/>
</dbReference>
<dbReference type="OrthoDB" id="8791at2157"/>
<dbReference type="NCBIfam" id="TIGR03121">
    <property type="entry name" value="one_C_dehyd_A"/>
    <property type="match status" value="1"/>
</dbReference>
<name>B8GE26_METPE</name>
<dbReference type="HOGENOM" id="CLU_035587_0_0_2"/>
<dbReference type="RefSeq" id="WP_012618846.1">
    <property type="nucleotide sequence ID" value="NC_011832.1"/>
</dbReference>
<dbReference type="InterPro" id="IPR011059">
    <property type="entry name" value="Metal-dep_hydrolase_composite"/>
</dbReference>
<dbReference type="PANTHER" id="PTHR11647:SF1">
    <property type="entry name" value="COLLAPSIN RESPONSE MEDIATOR PROTEIN"/>
    <property type="match status" value="1"/>
</dbReference>
<sequence length="570" mass="63586">MTEYLIKNGFVFDAVSGVKGDKADIAIKDGRIVETSELSSKAEQIDANGKTVMAGAVEIHAHVAGPKVNEGRNYRPEDKLFGCTPKTATSRMGGGFSIPTTFKTGYTYAKMGYTTVMEAAMPPLYARHVHEEICDTPIIDQGAFPVFGNNWFMLEYLKNNEIENAAAYIAWLLRAAKGYAVKVVNPGGTEAWAWGLNCLSVNDPVPYFDITPAQIVKGLLEANEYLGLPHSIHVHSNNLGNPGNYTTTLDTLKIAEGYKTHNKFGREQVMHHTHLQFHSYGGDSWLNFESKAKEMMDYVNAQKNLTIDLGCVTLDETTTMTADGPFEHHLTELNHLKWANVDVELETAAGIVPYIYSPNVKVCGIQWAIGLELALFAKDPMRTFITTDHPNAGPFTRYPRIFKWLMSQEARQERLDTFKWSQKVIDATNLAEIDREITLYELSQMTRAGPAKALGLTEMCGGLKPGMDADVVVYNFNPEAPFTPDQIETAFTCADDVFKCGVHVVKNGEVISNGNKRTLWVNAKVRDNPQVMHDVEEKFLKYYSVNQNNYEVSGHHYLPNPYVLEVDATE</sequence>
<dbReference type="KEGG" id="mpl:Mpal_2234"/>
<dbReference type="PIRSF" id="PIRSF006453">
    <property type="entry name" value="FwdA"/>
    <property type="match status" value="1"/>
</dbReference>
<dbReference type="Proteomes" id="UP000002457">
    <property type="component" value="Chromosome"/>
</dbReference>